<dbReference type="VEuPathDB" id="FungiDB:SCHCODRAFT_02580342"/>
<dbReference type="Pfam" id="PF17667">
    <property type="entry name" value="Pkinase_fungal"/>
    <property type="match status" value="1"/>
</dbReference>
<feature type="domain" description="Fungal-type protein kinase" evidence="2">
    <location>
        <begin position="205"/>
        <end position="564"/>
    </location>
</feature>
<keyword evidence="4" id="KW-1185">Reference proteome</keyword>
<dbReference type="PANTHER" id="PTHR38248">
    <property type="entry name" value="FUNK1 6"/>
    <property type="match status" value="1"/>
</dbReference>
<feature type="region of interest" description="Disordered" evidence="1">
    <location>
        <begin position="712"/>
        <end position="751"/>
    </location>
</feature>
<dbReference type="InterPro" id="IPR011009">
    <property type="entry name" value="Kinase-like_dom_sf"/>
</dbReference>
<dbReference type="Gene3D" id="1.10.510.10">
    <property type="entry name" value="Transferase(Phosphotransferase) domain 1"/>
    <property type="match status" value="1"/>
</dbReference>
<dbReference type="InterPro" id="IPR040976">
    <property type="entry name" value="Pkinase_fungal"/>
</dbReference>
<dbReference type="EMBL" id="GL377307">
    <property type="protein sequence ID" value="EFI96184.1"/>
    <property type="molecule type" value="Genomic_DNA"/>
</dbReference>
<reference evidence="3 4" key="1">
    <citation type="journal article" date="2010" name="Nat. Biotechnol.">
        <title>Genome sequence of the model mushroom Schizophyllum commune.</title>
        <authorList>
            <person name="Ohm R.A."/>
            <person name="de Jong J.F."/>
            <person name="Lugones L.G."/>
            <person name="Aerts A."/>
            <person name="Kothe E."/>
            <person name="Stajich J.E."/>
            <person name="de Vries R.P."/>
            <person name="Record E."/>
            <person name="Levasseur A."/>
            <person name="Baker S.E."/>
            <person name="Bartholomew K.A."/>
            <person name="Coutinho P.M."/>
            <person name="Erdmann S."/>
            <person name="Fowler T.J."/>
            <person name="Gathman A.C."/>
            <person name="Lombard V."/>
            <person name="Henrissat B."/>
            <person name="Knabe N."/>
            <person name="Kuees U."/>
            <person name="Lilly W.W."/>
            <person name="Lindquist E."/>
            <person name="Lucas S."/>
            <person name="Magnuson J.K."/>
            <person name="Piumi F."/>
            <person name="Raudaskoski M."/>
            <person name="Salamov A."/>
            <person name="Schmutz J."/>
            <person name="Schwarze F.W.M.R."/>
            <person name="vanKuyk P.A."/>
            <person name="Horton J.S."/>
            <person name="Grigoriev I.V."/>
            <person name="Woesten H.A.B."/>
        </authorList>
    </citation>
    <scope>NUCLEOTIDE SEQUENCE [LARGE SCALE GENOMIC DNA]</scope>
    <source>
        <strain evidence="4">H4-8 / FGSC 9210</strain>
    </source>
</reference>
<dbReference type="HOGENOM" id="CLU_021656_0_0_1"/>
<accession>D8Q667</accession>
<evidence type="ECO:0000313" key="3">
    <source>
        <dbReference type="EMBL" id="EFI96184.1"/>
    </source>
</evidence>
<proteinExistence type="predicted"/>
<gene>
    <name evidence="3" type="ORF">SCHCODRAFT_110060</name>
</gene>
<dbReference type="InParanoid" id="D8Q667"/>
<evidence type="ECO:0000256" key="1">
    <source>
        <dbReference type="SAM" id="MobiDB-lite"/>
    </source>
</evidence>
<dbReference type="AlphaFoldDB" id="D8Q667"/>
<dbReference type="SUPFAM" id="SSF56112">
    <property type="entry name" value="Protein kinase-like (PK-like)"/>
    <property type="match status" value="1"/>
</dbReference>
<feature type="region of interest" description="Disordered" evidence="1">
    <location>
        <begin position="54"/>
        <end position="78"/>
    </location>
</feature>
<dbReference type="eggNOG" id="ENOG502S5WB">
    <property type="taxonomic scope" value="Eukaryota"/>
</dbReference>
<dbReference type="PANTHER" id="PTHR38248:SF2">
    <property type="entry name" value="FUNK1 11"/>
    <property type="match status" value="1"/>
</dbReference>
<dbReference type="STRING" id="578458.D8Q667"/>
<dbReference type="Proteomes" id="UP000007431">
    <property type="component" value="Unassembled WGS sequence"/>
</dbReference>
<feature type="compositionally biased region" description="Basic and acidic residues" evidence="1">
    <location>
        <begin position="732"/>
        <end position="751"/>
    </location>
</feature>
<dbReference type="OMA" id="AKEAIFM"/>
<evidence type="ECO:0000259" key="2">
    <source>
        <dbReference type="Pfam" id="PF17667"/>
    </source>
</evidence>
<organism evidence="4">
    <name type="scientific">Schizophyllum commune (strain H4-8 / FGSC 9210)</name>
    <name type="common">Split gill fungus</name>
    <dbReference type="NCBI Taxonomy" id="578458"/>
    <lineage>
        <taxon>Eukaryota</taxon>
        <taxon>Fungi</taxon>
        <taxon>Dikarya</taxon>
        <taxon>Basidiomycota</taxon>
        <taxon>Agaricomycotina</taxon>
        <taxon>Agaricomycetes</taxon>
        <taxon>Agaricomycetidae</taxon>
        <taxon>Agaricales</taxon>
        <taxon>Schizophyllaceae</taxon>
        <taxon>Schizophyllum</taxon>
    </lineage>
</organism>
<evidence type="ECO:0000313" key="4">
    <source>
        <dbReference type="Proteomes" id="UP000007431"/>
    </source>
</evidence>
<protein>
    <recommendedName>
        <fullName evidence="2">Fungal-type protein kinase domain-containing protein</fullName>
    </recommendedName>
</protein>
<sequence length="751" mass="84633">MGQHHEAVTITITWTRPQRMARTPTETKRRPSWQFCLDHFLSSTALQTPSSAYTAQDISGGQPHTDHIHSPNINATPRTMPNRIAIDKKLQSTLLCNVQDLVQHVFPSDVCKMSLMDLADDLVKTHHDASAKRWRLWPRGDMPFAEKTASFLNRLAKGIRASWRRHGVDMTNLPVRFWHGNTDFEGLIGESRAPPTLVLWDTARPFFWGHALAIGSAVEGLDDPNVYHPLQGIADAAGPLMSLQPTRLYKLALDMHSDARRGEMLRLIAFDRAGLVLSESFPLHDPRFAPYIVRIVAGMMFAPHHRLGWDATIYLRDDSSGVKDAAEYIDGEEDDAGTEFEILERTTRDPPPKLHQKATTCYRVRGPDERDYALRGAWDESCDPHGYQNELRTAKLLGHVEGVADIVASGVVRQNGRLQTTDGLRSCLQEDDTDFDKFVKSTWRTHHRALLFPFCEDLSLFRNRGELLHVLCDGVAAIGRLEKRRILHCDISCNNVRIWRPPSGRVRGMLIDLEKACTLNAKGENSDQILTGTVIFFSVGVLQKAVRGVKDDLESLVYVLIYICTIYEGPGGVARRDKSWRDFAISCWDKTSAEHVEHKMALRRNEEGAIDGVLKDFTPYFASFKPLVRRLLLKMGEVGTKGLTCQMLFGILDGARQVLETPVDAGADPETPKESVTSETTLCSPVDTVEEKELEDNKENEVPIIKLLEGVHGRRRKRSRVESSDENLPGEVEEHKPKRARVLRDIRDEDA</sequence>
<feature type="non-terminal residue" evidence="3">
    <location>
        <position position="751"/>
    </location>
</feature>
<name>D8Q667_SCHCM</name>